<protein>
    <submittedName>
        <fullName evidence="2">Dd-gdca protein</fullName>
    </submittedName>
</protein>
<dbReference type="Proteomes" id="UP001146793">
    <property type="component" value="Unassembled WGS sequence"/>
</dbReference>
<comment type="caution">
    <text evidence="2">The sequence shown here is derived from an EMBL/GenBank/DDBJ whole genome shotgun (WGS) entry which is preliminary data.</text>
</comment>
<gene>
    <name evidence="2" type="ORF">M0812_06455</name>
</gene>
<evidence type="ECO:0000313" key="2">
    <source>
        <dbReference type="EMBL" id="KAJ3450284.1"/>
    </source>
</evidence>
<keyword evidence="1" id="KW-1133">Transmembrane helix</keyword>
<keyword evidence="1" id="KW-0472">Membrane</keyword>
<proteinExistence type="predicted"/>
<accession>A0AAV8A7S1</accession>
<name>A0AAV8A7S1_9EUKA</name>
<reference evidence="2" key="1">
    <citation type="submission" date="2022-08" db="EMBL/GenBank/DDBJ databases">
        <title>Novel sulphate-reducing endosymbionts in the free-living metamonad Anaeramoeba.</title>
        <authorList>
            <person name="Jerlstrom-Hultqvist J."/>
            <person name="Cepicka I."/>
            <person name="Gallot-Lavallee L."/>
            <person name="Salas-Leiva D."/>
            <person name="Curtis B.A."/>
            <person name="Zahonova K."/>
            <person name="Pipaliya S."/>
            <person name="Dacks J."/>
            <person name="Roger A.J."/>
        </authorList>
    </citation>
    <scope>NUCLEOTIDE SEQUENCE</scope>
    <source>
        <strain evidence="2">Busselton2</strain>
    </source>
</reference>
<dbReference type="EMBL" id="JANTQA010000012">
    <property type="protein sequence ID" value="KAJ3450284.1"/>
    <property type="molecule type" value="Genomic_DNA"/>
</dbReference>
<evidence type="ECO:0000313" key="3">
    <source>
        <dbReference type="Proteomes" id="UP001146793"/>
    </source>
</evidence>
<feature type="transmembrane region" description="Helical" evidence="1">
    <location>
        <begin position="2088"/>
        <end position="2108"/>
    </location>
</feature>
<dbReference type="InterPro" id="IPR052326">
    <property type="entry name" value="Diff-Dev_Assoc_Protein"/>
</dbReference>
<dbReference type="PANTHER" id="PTHR33459:SF7">
    <property type="entry name" value="DD-GDCA PROTEIN"/>
    <property type="match status" value="1"/>
</dbReference>
<organism evidence="2 3">
    <name type="scientific">Anaeramoeba flamelloides</name>
    <dbReference type="NCBI Taxonomy" id="1746091"/>
    <lineage>
        <taxon>Eukaryota</taxon>
        <taxon>Metamonada</taxon>
        <taxon>Anaeramoebidae</taxon>
        <taxon>Anaeramoeba</taxon>
    </lineage>
</organism>
<dbReference type="PANTHER" id="PTHR33459">
    <property type="entry name" value="DD-GDCA PROTEIN"/>
    <property type="match status" value="1"/>
</dbReference>
<evidence type="ECO:0000256" key="1">
    <source>
        <dbReference type="SAM" id="Phobius"/>
    </source>
</evidence>
<keyword evidence="1" id="KW-0812">Transmembrane</keyword>
<sequence>MGYCIPEKIETGLSCSNKKYVSLGQACNPTQGIYCYANPYYLNNVCTKENTGASCTQNSDCYGGLCTKNKVCTSKKDCGDLCEDVEECWSGQCDSNVCSGLPKGTACDPSHSEGRQCDKGLYCDAKSTQCESALDDGAECYSHIQPNFVDIGVVCLASSVCDIDKTNPTSGVCVKKFSVQIGEDCKSSEVCAFGLACQGGKCVASHTSCNEDQGKYCPYGSQCLCNTIAKFCLALTNNLESDDGTCSQPINYDCTHEISYLMDCIQINGCQEETHNVKGTCVYDNCYDLLVEYQCCLIQDDHVSSYYVLSGMECNKCNTHEAYAGLDKICEPANNKFCYDNLWCNENTGICEADNTGDDCNSNTECYGGICISGKCSTQKFNGDKCTSDSECISGNCDSNICMGKPEGTACDPDKSGGEDCDLNLFCDSVTSTCIKSLQPGEECTIRLLPFSNDIVSVCTPGYVCEGKQFSDNATCKLIYGGVEGSKCDTSYTCQLDLACQDGVCTNLTDNKCDYQTKFCPYGHYCQCNSNTASGICQELSNQNCQKQADELISCAATYNCPITEKYEKGTCLYISCFDFIQKWQCCLRDGYEETYFMNKGISCKACPDVRTFHKLGESCDSSKDSVCYENLWCNTNLQTCQADNTGYTCSNSLGCYGGLCINGMCSLRKEVGEKCQIDDECWSGNCSTDMGECEGIGFNGVCDPTLNYGHSCGKGLYCDFQSKLCLAQKKINEDCWSPIEPKYMELTVVCASGLICDYNAHKESGQCRLMWSGAEGSDCSSSKVCEMGLACQDNKCTKSFERCDGNTQECPVGYNCICSGDHLSGKCEQFANTNCQEYVSIVVQCLGKYNCGNEKYFARGTCAYENCFEEIEYLECCKQSGFEKSYYLNTGFNCKKCSINNKYVGLGTQCNTGNTFCYKNLWCSPKSNLCERDNTGEICTTGTECYGGVCSNGKCTVMKANGDNCTSDVECLSGECLGKKSCHGLSPNANCDPSKLSGHQCDVGYFCDSITRTCISQIKPGENCIEHLIPYFADWGTACTAGYMCDADSSNFTTGVCKQLFSRMEGDPCDRSIICESGLACQYNKCTKSFEKCNLHSLHCPEGYYCKCNSNQEDGTCIQTANTNCQIYYEELINCIDENGCSLDISINEGTCLYKYCFEESQRLECCKSDKGYQNKYFLNQGMECHNCVKNYYGGVSDECDLDQEMLCLKNLYCNSNLKKCKKDNTGSTCTKGSDCSGGLCVKQVCAVMKYVGDECQIDQECWNTNCQNNVCSGFSVGTPCDPSKLGGNQCGVGLFCDSKTKECIPQIRNNSNCMSHLAPHYQDYENVCEPGYVCDPDDLGFEKGTCRQLYSGMEGDSCGNSITCQLGYACVMNKCNPNIDTCNDKTHLCPQTHYCNCNSNQTEGTCIEISNDNCKEKAENYVNCLIVNQCNYPEQIGKGQCNYNYCLEELIQFECCLQSGYNDSYFLHSGVNCTRCPFIQTFSKLSEPCDLLNEIFCYDNLWCNEKSGKCEKDNTGEECENGAECYCGMCYNGQCITKKYNGVTCSINEECWNDNCQSGVCTGVAIDSPCDPTDSYGSECGKGLFCDSITNKCIKQIQPGSECYSHLFPYFTDFSLACTAGYYCENTDSSQSIGYCKRLFSGKEGEACGKSDTCQLGLSCQDHKCSVEVFKCDLTTNNCPWGYYCKCSTTNTFEGTCVQYANTECQYEAEMFVNCLELNQCPFEKRMTKGTCAYNECYDKLQGFECCLQENDFEDFYYPHTGVDCNTCSIHHKYAGIDEDCNPFLDQHCFDNLWCNFNDYKCKYDNTGGDCSNGLDCYGGVCSEGICTGVKMNGEKCTENKECYNKNCVDKNCKGLSEGAQCDSSYYGGECDEGLFCDSKTNKCIKQIQPNEECYSHLSPYFVEINYACTPGYICENTDSRKSIGYCKKMYSGKEGDSCGTSKSCQMPLACQNYQCVSNLYTCNQVEKFCPVGSYCYCDSTELSGVCVSNANTNCQAQAQSLTTCIINNNCGQGYSFVPGTCIYDNCFHEQSKLECCKRSDIGEDTYYLNKNVWCGYIPTPTPSSTPTPSNGIDKIPNNTNNNVKLGIGVAVPLSIALIAIAFFLWPKKKKVIKKDGDLQEL</sequence>